<organism evidence="1 4">
    <name type="scientific">Vibrio cholerae</name>
    <dbReference type="NCBI Taxonomy" id="666"/>
    <lineage>
        <taxon>Bacteria</taxon>
        <taxon>Pseudomonadati</taxon>
        <taxon>Pseudomonadota</taxon>
        <taxon>Gammaproteobacteria</taxon>
        <taxon>Vibrionales</taxon>
        <taxon>Vibrionaceae</taxon>
        <taxon>Vibrio</taxon>
    </lineage>
</organism>
<gene>
    <name evidence="1" type="ORF">ERS013165_01267</name>
    <name evidence="2" type="ORF">ERS013200_00205</name>
</gene>
<sequence length="64" mass="7844">MTVSQITTWGQILTSLNEMRFNHHPEDSMLALRNLRRNIFRHYHLTFELLRAVRVTEIDHHFLW</sequence>
<accession>A0A655PZ88</accession>
<name>A0A655PZ88_VIBCL</name>
<dbReference type="Proteomes" id="UP000041770">
    <property type="component" value="Unassembled WGS sequence"/>
</dbReference>
<reference evidence="3 4" key="1">
    <citation type="submission" date="2015-07" db="EMBL/GenBank/DDBJ databases">
        <authorList>
            <consortium name="Pathogen Informatics"/>
        </authorList>
    </citation>
    <scope>NUCLEOTIDE SEQUENCE [LARGE SCALE GENOMIC DNA]</scope>
    <source>
        <strain evidence="2 3">A316</strain>
        <strain evidence="1 4">A51</strain>
    </source>
</reference>
<evidence type="ECO:0000313" key="1">
    <source>
        <dbReference type="EMBL" id="CSA30856.1"/>
    </source>
</evidence>
<evidence type="ECO:0000313" key="4">
    <source>
        <dbReference type="Proteomes" id="UP000044806"/>
    </source>
</evidence>
<dbReference type="EMBL" id="CWQY01000001">
    <property type="protein sequence ID" value="CSB97055.1"/>
    <property type="molecule type" value="Genomic_DNA"/>
</dbReference>
<evidence type="ECO:0000313" key="2">
    <source>
        <dbReference type="EMBL" id="CSB97055.1"/>
    </source>
</evidence>
<evidence type="ECO:0000313" key="3">
    <source>
        <dbReference type="Proteomes" id="UP000041770"/>
    </source>
</evidence>
<dbReference type="EMBL" id="CWOW01000005">
    <property type="protein sequence ID" value="CSA30856.1"/>
    <property type="molecule type" value="Genomic_DNA"/>
</dbReference>
<proteinExistence type="predicted"/>
<dbReference type="AlphaFoldDB" id="A0A655PZ88"/>
<protein>
    <submittedName>
        <fullName evidence="1">Uncharacterized protein</fullName>
    </submittedName>
</protein>
<dbReference type="Proteomes" id="UP000044806">
    <property type="component" value="Unassembled WGS sequence"/>
</dbReference>